<dbReference type="RefSeq" id="WP_146599150.1">
    <property type="nucleotide sequence ID" value="NZ_SJPY01000002.1"/>
</dbReference>
<evidence type="ECO:0000313" key="2">
    <source>
        <dbReference type="EMBL" id="TWU44134.1"/>
    </source>
</evidence>
<sequence>MEIERAIEESLDGPKRLQAAIAGMSKEQLDAKPIAGKWSTREVVCHIADFEPVYGDRMKRVPTSIKQLDGKPLLLMSSSESPNGITSSWLE</sequence>
<dbReference type="AlphaFoldDB" id="A0A5C6E6B0"/>
<dbReference type="Pfam" id="PF12867">
    <property type="entry name" value="DinB_2"/>
    <property type="match status" value="1"/>
</dbReference>
<dbReference type="Proteomes" id="UP000315471">
    <property type="component" value="Unassembled WGS sequence"/>
</dbReference>
<dbReference type="Gene3D" id="1.20.120.450">
    <property type="entry name" value="dinb family like domain"/>
    <property type="match status" value="1"/>
</dbReference>
<gene>
    <name evidence="2" type="ORF">Q31b_16700</name>
</gene>
<accession>A0A5C6E6B0</accession>
<keyword evidence="3" id="KW-1185">Reference proteome</keyword>
<dbReference type="InterPro" id="IPR034660">
    <property type="entry name" value="DinB/YfiT-like"/>
</dbReference>
<reference evidence="2 3" key="1">
    <citation type="submission" date="2019-02" db="EMBL/GenBank/DDBJ databases">
        <title>Deep-cultivation of Planctomycetes and their phenomic and genomic characterization uncovers novel biology.</title>
        <authorList>
            <person name="Wiegand S."/>
            <person name="Jogler M."/>
            <person name="Boedeker C."/>
            <person name="Pinto D."/>
            <person name="Vollmers J."/>
            <person name="Rivas-Marin E."/>
            <person name="Kohn T."/>
            <person name="Peeters S.H."/>
            <person name="Heuer A."/>
            <person name="Rast P."/>
            <person name="Oberbeckmann S."/>
            <person name="Bunk B."/>
            <person name="Jeske O."/>
            <person name="Meyerdierks A."/>
            <person name="Storesund J.E."/>
            <person name="Kallscheuer N."/>
            <person name="Luecker S."/>
            <person name="Lage O.M."/>
            <person name="Pohl T."/>
            <person name="Merkel B.J."/>
            <person name="Hornburger P."/>
            <person name="Mueller R.-W."/>
            <person name="Bruemmer F."/>
            <person name="Labrenz M."/>
            <person name="Spormann A.M."/>
            <person name="Op Den Camp H."/>
            <person name="Overmann J."/>
            <person name="Amann R."/>
            <person name="Jetten M.S.M."/>
            <person name="Mascher T."/>
            <person name="Medema M.H."/>
            <person name="Devos D.P."/>
            <person name="Kaster A.-K."/>
            <person name="Ovreas L."/>
            <person name="Rohde M."/>
            <person name="Galperin M.Y."/>
            <person name="Jogler C."/>
        </authorList>
    </citation>
    <scope>NUCLEOTIDE SEQUENCE [LARGE SCALE GENOMIC DNA]</scope>
    <source>
        <strain evidence="2 3">Q31b</strain>
    </source>
</reference>
<dbReference type="EMBL" id="SJPY01000002">
    <property type="protein sequence ID" value="TWU44134.1"/>
    <property type="molecule type" value="Genomic_DNA"/>
</dbReference>
<name>A0A5C6E6B0_9BACT</name>
<dbReference type="InterPro" id="IPR024775">
    <property type="entry name" value="DinB-like"/>
</dbReference>
<evidence type="ECO:0000259" key="1">
    <source>
        <dbReference type="Pfam" id="PF12867"/>
    </source>
</evidence>
<organism evidence="2 3">
    <name type="scientific">Novipirellula aureliae</name>
    <dbReference type="NCBI Taxonomy" id="2527966"/>
    <lineage>
        <taxon>Bacteria</taxon>
        <taxon>Pseudomonadati</taxon>
        <taxon>Planctomycetota</taxon>
        <taxon>Planctomycetia</taxon>
        <taxon>Pirellulales</taxon>
        <taxon>Pirellulaceae</taxon>
        <taxon>Novipirellula</taxon>
    </lineage>
</organism>
<evidence type="ECO:0000313" key="3">
    <source>
        <dbReference type="Proteomes" id="UP000315471"/>
    </source>
</evidence>
<comment type="caution">
    <text evidence="2">The sequence shown here is derived from an EMBL/GenBank/DDBJ whole genome shotgun (WGS) entry which is preliminary data.</text>
</comment>
<dbReference type="SUPFAM" id="SSF109854">
    <property type="entry name" value="DinB/YfiT-like putative metalloenzymes"/>
    <property type="match status" value="1"/>
</dbReference>
<proteinExistence type="predicted"/>
<protein>
    <submittedName>
        <fullName evidence="2">DinB superfamily protein</fullName>
    </submittedName>
</protein>
<dbReference type="OrthoDB" id="9793216at2"/>
<feature type="domain" description="DinB-like" evidence="1">
    <location>
        <begin position="14"/>
        <end position="66"/>
    </location>
</feature>